<proteinExistence type="predicted"/>
<organism evidence="1 2">
    <name type="scientific">Shewanella electrodiphila</name>
    <dbReference type="NCBI Taxonomy" id="934143"/>
    <lineage>
        <taxon>Bacteria</taxon>
        <taxon>Pseudomonadati</taxon>
        <taxon>Pseudomonadota</taxon>
        <taxon>Gammaproteobacteria</taxon>
        <taxon>Alteromonadales</taxon>
        <taxon>Shewanellaceae</taxon>
        <taxon>Shewanella</taxon>
    </lineage>
</organism>
<sequence>MKQLIVFGVLCVSVSGCDLLDDIIHPKPIVPDAKIDSGFKDQARQFGLSDAVINRLCVATKKIDTHCINTVNDNDVREVKIEYSMEQAVINKDNARSYNNSRVVFHLATDDSASKVYFENTRQYIQSDGYSYTWSEPEGYETTSLSLASDSDNPVLLTNVSKIEEVSTDELYETTYSELSNDDYTLVAGAEVMDDITTVLFPSLTYMLTLDDSLEPIDNSFAIYTGGHSNILGNFAPVIADAIEEVWF</sequence>
<dbReference type="Proteomes" id="UP001202134">
    <property type="component" value="Unassembled WGS sequence"/>
</dbReference>
<evidence type="ECO:0008006" key="3">
    <source>
        <dbReference type="Google" id="ProtNLM"/>
    </source>
</evidence>
<comment type="caution">
    <text evidence="1">The sequence shown here is derived from an EMBL/GenBank/DDBJ whole genome shotgun (WGS) entry which is preliminary data.</text>
</comment>
<protein>
    <recommendedName>
        <fullName evidence="3">Lipoprotein</fullName>
    </recommendedName>
</protein>
<dbReference type="RefSeq" id="WP_248955171.1">
    <property type="nucleotide sequence ID" value="NZ_JAKIKU010000003.1"/>
</dbReference>
<name>A0ABT0KMX5_9GAMM</name>
<evidence type="ECO:0000313" key="1">
    <source>
        <dbReference type="EMBL" id="MCL1044954.1"/>
    </source>
</evidence>
<keyword evidence="2" id="KW-1185">Reference proteome</keyword>
<dbReference type="EMBL" id="JAKIKU010000003">
    <property type="protein sequence ID" value="MCL1044954.1"/>
    <property type="molecule type" value="Genomic_DNA"/>
</dbReference>
<gene>
    <name evidence="1" type="ORF">L2737_06375</name>
</gene>
<evidence type="ECO:0000313" key="2">
    <source>
        <dbReference type="Proteomes" id="UP001202134"/>
    </source>
</evidence>
<dbReference type="PROSITE" id="PS51257">
    <property type="entry name" value="PROKAR_LIPOPROTEIN"/>
    <property type="match status" value="1"/>
</dbReference>
<reference evidence="1 2" key="1">
    <citation type="submission" date="2022-01" db="EMBL/GenBank/DDBJ databases">
        <title>Whole genome-based taxonomy of the Shewanellaceae.</title>
        <authorList>
            <person name="Martin-Rodriguez A.J."/>
        </authorList>
    </citation>
    <scope>NUCLEOTIDE SEQUENCE [LARGE SCALE GENOMIC DNA]</scope>
    <source>
        <strain evidence="1 2">DSM 24955</strain>
    </source>
</reference>
<accession>A0ABT0KMX5</accession>